<feature type="domain" description="Pyruvate phosphate dikinase AMP/ATP-binding" evidence="1">
    <location>
        <begin position="295"/>
        <end position="671"/>
    </location>
</feature>
<evidence type="ECO:0000259" key="1">
    <source>
        <dbReference type="Pfam" id="PF01326"/>
    </source>
</evidence>
<proteinExistence type="predicted"/>
<dbReference type="Gene3D" id="3.30.1490.20">
    <property type="entry name" value="ATP-grasp fold, A domain"/>
    <property type="match status" value="1"/>
</dbReference>
<keyword evidence="2" id="KW-0670">Pyruvate</keyword>
<dbReference type="RefSeq" id="WP_341457113.1">
    <property type="nucleotide sequence ID" value="NZ_QNRX01000002.1"/>
</dbReference>
<gene>
    <name evidence="2" type="ORF">DES36_102161</name>
</gene>
<dbReference type="InterPro" id="IPR002192">
    <property type="entry name" value="PPDK_AMP/ATP-bd"/>
</dbReference>
<name>A0A366IDK0_9FIRM</name>
<keyword evidence="2" id="KW-0808">Transferase</keyword>
<dbReference type="SUPFAM" id="SSF56059">
    <property type="entry name" value="Glutathione synthetase ATP-binding domain-like"/>
    <property type="match status" value="1"/>
</dbReference>
<dbReference type="AlphaFoldDB" id="A0A366IDK0"/>
<evidence type="ECO:0000313" key="3">
    <source>
        <dbReference type="Proteomes" id="UP000253490"/>
    </source>
</evidence>
<accession>A0A366IDK0</accession>
<keyword evidence="2" id="KW-0418">Kinase</keyword>
<comment type="caution">
    <text evidence="2">The sequence shown here is derived from an EMBL/GenBank/DDBJ whole genome shotgun (WGS) entry which is preliminary data.</text>
</comment>
<protein>
    <submittedName>
        <fullName evidence="2">Pyruvate phosphate dikinase-like enzyme</fullName>
    </submittedName>
</protein>
<sequence>MIIIKNYCILFDKVSTGIIGFDKTIDMLRLGDNVVWQVDSAEDYRHFVKPFIRQGREDKRKIVYMRFSDQESLLDDTNGVKIYDLNANEGFESFGTKVHDIITEEGLEVFYVFDCLSELLRDWHSDLMIGNFFKITCPYLHELNTVAYFAIMRNTHTYATIARIRETTQVLLDLYQIKGEYYVHPLKVSKRYTPAMFMPHRSKDEEFLPITSSMDLSAIFKNTSIQEERMDYWDRIFKDAKDTLFLSQLEQHKTKNILISLLIGRERRITTLAKKYFTLYDLLNIHNRQIGTGFIGGKSVGMLLARKILETDGEESLNRKMELHDSFYLGSDIFYTYIVQNNLWKLRTKQKKISGYFKYAEEMRQKILTGKFPENIREKFQQMLEYFGQSPIIVRSSSLLEDNFGNAFAGKYESVFCVNQGSPQQRYEEFANAVRTVYASTLNDDALAYRLKRGLFYKDEQMALLVQRVSGDYHGDYFFPHIAGVGNSSNIYVWDKNMDVDAGMLRLVFGMGTRAVDRIIGDYPRLVPLDKPEQTPLVYYEDEGRFSQRKVDVLYLKNNNLTTEPLEKIMTLDIGTSKDLFAKQDDMAMKRMKELGIQNKQMYILGFDKLLKESTFPCVMKEMLRLLSDKYDYPVDIEFTANFTAEGDYKINLVQCRPLQTKGLGKAVEMPVIKEVKDCFFHFSGNFMGGNVRIPVDYVVLVDSKAYIELPQDEKYNVARVIGTINSELKDQKVMLVGPGRWGTTTPSLGVPVRFAEICNASVICEVAYKSGSLMPELSFGSHFFQDLVESDIFYAAIFDGYENVIYNPNYLMDSKNYLEEILHKEASVKDVIYIAKTEGLEIYSDIVSQKVICK</sequence>
<dbReference type="Proteomes" id="UP000253490">
    <property type="component" value="Unassembled WGS sequence"/>
</dbReference>
<dbReference type="EMBL" id="QNRX01000002">
    <property type="protein sequence ID" value="RBP69018.1"/>
    <property type="molecule type" value="Genomic_DNA"/>
</dbReference>
<dbReference type="InterPro" id="IPR013815">
    <property type="entry name" value="ATP_grasp_subdomain_1"/>
</dbReference>
<reference evidence="2 3" key="1">
    <citation type="submission" date="2018-06" db="EMBL/GenBank/DDBJ databases">
        <title>Genomic Encyclopedia of Type Strains, Phase IV (KMG-IV): sequencing the most valuable type-strain genomes for metagenomic binning, comparative biology and taxonomic classification.</title>
        <authorList>
            <person name="Goeker M."/>
        </authorList>
    </citation>
    <scope>NUCLEOTIDE SEQUENCE [LARGE SCALE GENOMIC DNA]</scope>
    <source>
        <strain evidence="2 3">DSM 22112</strain>
    </source>
</reference>
<organism evidence="2 3">
    <name type="scientific">Alkalibaculum bacchi</name>
    <dbReference type="NCBI Taxonomy" id="645887"/>
    <lineage>
        <taxon>Bacteria</taxon>
        <taxon>Bacillati</taxon>
        <taxon>Bacillota</taxon>
        <taxon>Clostridia</taxon>
        <taxon>Eubacteriales</taxon>
        <taxon>Eubacteriaceae</taxon>
        <taxon>Alkalibaculum</taxon>
    </lineage>
</organism>
<dbReference type="Pfam" id="PF01326">
    <property type="entry name" value="PPDK_N"/>
    <property type="match status" value="1"/>
</dbReference>
<dbReference type="GO" id="GO:0005524">
    <property type="term" value="F:ATP binding"/>
    <property type="evidence" value="ECO:0007669"/>
    <property type="project" value="InterPro"/>
</dbReference>
<keyword evidence="3" id="KW-1185">Reference proteome</keyword>
<evidence type="ECO:0000313" key="2">
    <source>
        <dbReference type="EMBL" id="RBP69018.1"/>
    </source>
</evidence>
<dbReference type="GO" id="GO:0016301">
    <property type="term" value="F:kinase activity"/>
    <property type="evidence" value="ECO:0007669"/>
    <property type="project" value="UniProtKB-KW"/>
</dbReference>